<keyword evidence="4 5" id="KW-0472">Membrane</keyword>
<feature type="transmembrane region" description="Helical" evidence="5">
    <location>
        <begin position="271"/>
        <end position="291"/>
    </location>
</feature>
<feature type="transmembrane region" description="Helical" evidence="5">
    <location>
        <begin position="178"/>
        <end position="203"/>
    </location>
</feature>
<comment type="subcellular location">
    <subcellularLocation>
        <location evidence="1">Membrane</location>
    </subcellularLocation>
</comment>
<evidence type="ECO:0000256" key="3">
    <source>
        <dbReference type="ARBA" id="ARBA00022989"/>
    </source>
</evidence>
<evidence type="ECO:0000313" key="6">
    <source>
        <dbReference type="EMBL" id="KAK2171802.1"/>
    </source>
</evidence>
<comment type="caution">
    <text evidence="6">The sequence shown here is derived from an EMBL/GenBank/DDBJ whole genome shotgun (WGS) entry which is preliminary data.</text>
</comment>
<dbReference type="EMBL" id="JAODUO010001024">
    <property type="protein sequence ID" value="KAK2171802.1"/>
    <property type="molecule type" value="Genomic_DNA"/>
</dbReference>
<dbReference type="Pfam" id="PF00001">
    <property type="entry name" value="7tm_1"/>
    <property type="match status" value="1"/>
</dbReference>
<reference evidence="6" key="1">
    <citation type="journal article" date="2023" name="Mol. Biol. Evol.">
        <title>Third-Generation Sequencing Reveals the Adaptive Role of the Epigenome in Three Deep-Sea Polychaetes.</title>
        <authorList>
            <person name="Perez M."/>
            <person name="Aroh O."/>
            <person name="Sun Y."/>
            <person name="Lan Y."/>
            <person name="Juniper S.K."/>
            <person name="Young C.R."/>
            <person name="Angers B."/>
            <person name="Qian P.Y."/>
        </authorList>
    </citation>
    <scope>NUCLEOTIDE SEQUENCE</scope>
    <source>
        <strain evidence="6">R07B-5</strain>
    </source>
</reference>
<protein>
    <recommendedName>
        <fullName evidence="8">G-protein coupled receptors family 1 profile domain-containing protein</fullName>
    </recommendedName>
</protein>
<evidence type="ECO:0000256" key="4">
    <source>
        <dbReference type="ARBA" id="ARBA00023136"/>
    </source>
</evidence>
<dbReference type="Proteomes" id="UP001209878">
    <property type="component" value="Unassembled WGS sequence"/>
</dbReference>
<name>A0AAD9NIQ9_RIDPI</name>
<evidence type="ECO:0000256" key="5">
    <source>
        <dbReference type="SAM" id="Phobius"/>
    </source>
</evidence>
<keyword evidence="2 5" id="KW-0812">Transmembrane</keyword>
<dbReference type="AlphaFoldDB" id="A0AAD9NIQ9"/>
<proteinExistence type="predicted"/>
<evidence type="ECO:0008006" key="8">
    <source>
        <dbReference type="Google" id="ProtNLM"/>
    </source>
</evidence>
<feature type="transmembrane region" description="Helical" evidence="5">
    <location>
        <begin position="135"/>
        <end position="158"/>
    </location>
</feature>
<keyword evidence="3 5" id="KW-1133">Transmembrane helix</keyword>
<gene>
    <name evidence="6" type="ORF">NP493_1025g00007</name>
</gene>
<dbReference type="GO" id="GO:0004930">
    <property type="term" value="F:G protein-coupled receptor activity"/>
    <property type="evidence" value="ECO:0007669"/>
    <property type="project" value="InterPro"/>
</dbReference>
<feature type="transmembrane region" description="Helical" evidence="5">
    <location>
        <begin position="237"/>
        <end position="259"/>
    </location>
</feature>
<dbReference type="SUPFAM" id="SSF81321">
    <property type="entry name" value="Family A G protein-coupled receptor-like"/>
    <property type="match status" value="1"/>
</dbReference>
<evidence type="ECO:0000313" key="7">
    <source>
        <dbReference type="Proteomes" id="UP001209878"/>
    </source>
</evidence>
<dbReference type="InterPro" id="IPR000276">
    <property type="entry name" value="GPCR_Rhodpsn"/>
</dbReference>
<evidence type="ECO:0000256" key="1">
    <source>
        <dbReference type="ARBA" id="ARBA00004370"/>
    </source>
</evidence>
<organism evidence="6 7">
    <name type="scientific">Ridgeia piscesae</name>
    <name type="common">Tubeworm</name>
    <dbReference type="NCBI Taxonomy" id="27915"/>
    <lineage>
        <taxon>Eukaryota</taxon>
        <taxon>Metazoa</taxon>
        <taxon>Spiralia</taxon>
        <taxon>Lophotrochozoa</taxon>
        <taxon>Annelida</taxon>
        <taxon>Polychaeta</taxon>
        <taxon>Sedentaria</taxon>
        <taxon>Canalipalpata</taxon>
        <taxon>Sabellida</taxon>
        <taxon>Siboglinidae</taxon>
        <taxon>Ridgeia</taxon>
    </lineage>
</organism>
<keyword evidence="7" id="KW-1185">Reference proteome</keyword>
<accession>A0AAD9NIQ9</accession>
<dbReference type="Gene3D" id="1.20.1070.10">
    <property type="entry name" value="Rhodopsin 7-helix transmembrane proteins"/>
    <property type="match status" value="1"/>
</dbReference>
<evidence type="ECO:0000256" key="2">
    <source>
        <dbReference type="ARBA" id="ARBA00022692"/>
    </source>
</evidence>
<dbReference type="GO" id="GO:0016020">
    <property type="term" value="C:membrane"/>
    <property type="evidence" value="ECO:0007669"/>
    <property type="project" value="UniProtKB-SubCell"/>
</dbReference>
<sequence length="364" mass="40472">MLLVTVYMGPLYGWGEYTCYRGKLSLIVSATITEPPPESNATIPVMHLYRMWMENRPADMSPVALLRSRLSSPECGHANLLRPLLSRGGVIQPLRMPGRASLQCLWPCVQRVHRRWYLGDEISYDVHIDVDDAEYLAYTTVALLNLSSVNSVFLYHLLPTLCTQSTMCGLDYSAVNQHTYSFLAFSLFCSFVVPFFLILYSLCRVSCCCRRARRSISDRRASYGAMEDGYSRNLRRFVSYTGVVSLLCDLPYLATNLAASLGVHLPSASHFAASLLHYAQFAFPAVLFLLVKDGARACAYSTARSCIPTSTARRRENGATLLELRKTLLCAQPYAYARASVFLERTGEGRGAAGENGELSETAV</sequence>